<dbReference type="PANTHER" id="PTHR10694:SF33">
    <property type="entry name" value="LYSINE-SPECIFIC DEMETHYLASE 5"/>
    <property type="match status" value="1"/>
</dbReference>
<evidence type="ECO:0000256" key="2">
    <source>
        <dbReference type="ARBA" id="ARBA00023004"/>
    </source>
</evidence>
<evidence type="ECO:0000259" key="4">
    <source>
        <dbReference type="PROSITE" id="PS51184"/>
    </source>
</evidence>
<evidence type="ECO:0000256" key="1">
    <source>
        <dbReference type="ARBA" id="ARBA00022723"/>
    </source>
</evidence>
<dbReference type="InterPro" id="IPR003347">
    <property type="entry name" value="JmjC_dom"/>
</dbReference>
<dbReference type="SUPFAM" id="SSF51197">
    <property type="entry name" value="Clavaminate synthase-like"/>
    <property type="match status" value="1"/>
</dbReference>
<dbReference type="GO" id="GO:0005634">
    <property type="term" value="C:nucleus"/>
    <property type="evidence" value="ECO:0007669"/>
    <property type="project" value="TreeGrafter"/>
</dbReference>
<keyword evidence="2" id="KW-0408">Iron</keyword>
<dbReference type="GO" id="GO:0034647">
    <property type="term" value="F:histone H3K4me/H3K4me2/H3K4me3 demethylase activity"/>
    <property type="evidence" value="ECO:0007669"/>
    <property type="project" value="TreeGrafter"/>
</dbReference>
<name>A0AAJ0CF30_9HYPO</name>
<comment type="caution">
    <text evidence="5">The sequence shown here is derived from an EMBL/GenBank/DDBJ whole genome shotgun (WGS) entry which is preliminary data.</text>
</comment>
<sequence>MSSIEAKLHRVKAMVTAVQEELSTTKCRKVSKAAVANFGHSDLRATIKAIERICSGLKNIQGSMMALKSQAQAQTRSSMKNEKSRALTQLHTPEAACGQQQQPVVNRVAQLRPKLSVPQPIMERPATPDSTGSSSQSLTDPDEFLCAAWQDAAISPPDTVHSLASETVQTLRIEQMGVGLVDSLKYLIESPSFSGKITLEDLYDIEWENVNFKQPQKSEQWAVMYKSAPIAPGCTGLEKSYLNHLKPLGLAMPVPCPTNEEVLTFLDQLLSNPPREPLQYYVGPRLLSTFGELLHSGPVLSDLYQIKGVNSVYDHLGEKGSGTAFHREDALVRSCNLTLAGAKVWIMIREHHTEKFEDYVRTFARDGCDQFVRHKGIFVSPSELQKQKIDFDIHCTKPGDLIITQPKQYHAVINFSDSYAISTNFVFPDEDPFPLELRVCSKCGLRNVYDQGKLKSAEQLSKLQHCADEILKQEPDCMLPKFNRFNPPSTTVFKLAALLHTKAVIIQFMNIVTASRQNGNRRVYESSENPEERIWQHLCNITKSEGESDLQAVYRRYDQLLLAEDLEKAKQGRLRSNPDFLHSICQRANWNMNQLHWNRRCGQTWKKLSGGLNGLIYFIPTTRTLPGNKVSMKEYIEIAQDEASVKYFQELLDDDYISKLCTAGQAFQQSHRGAPLPALKWEAENMQHLLSLSTNDLLPYLELAADAD</sequence>
<feature type="region of interest" description="Disordered" evidence="3">
    <location>
        <begin position="116"/>
        <end position="139"/>
    </location>
</feature>
<evidence type="ECO:0000256" key="3">
    <source>
        <dbReference type="SAM" id="MobiDB-lite"/>
    </source>
</evidence>
<dbReference type="GO" id="GO:0000785">
    <property type="term" value="C:chromatin"/>
    <property type="evidence" value="ECO:0007669"/>
    <property type="project" value="TreeGrafter"/>
</dbReference>
<dbReference type="Proteomes" id="UP001251528">
    <property type="component" value="Unassembled WGS sequence"/>
</dbReference>
<gene>
    <name evidence="5" type="ORF">QQS21_011831</name>
</gene>
<dbReference type="GO" id="GO:0046872">
    <property type="term" value="F:metal ion binding"/>
    <property type="evidence" value="ECO:0007669"/>
    <property type="project" value="UniProtKB-KW"/>
</dbReference>
<feature type="domain" description="JmjC" evidence="4">
    <location>
        <begin position="272"/>
        <end position="442"/>
    </location>
</feature>
<dbReference type="Gene3D" id="2.60.120.650">
    <property type="entry name" value="Cupin"/>
    <property type="match status" value="1"/>
</dbReference>
<dbReference type="Pfam" id="PF02373">
    <property type="entry name" value="JmjC"/>
    <property type="match status" value="1"/>
</dbReference>
<evidence type="ECO:0000313" key="6">
    <source>
        <dbReference type="Proteomes" id="UP001251528"/>
    </source>
</evidence>
<dbReference type="GO" id="GO:0006355">
    <property type="term" value="P:regulation of DNA-templated transcription"/>
    <property type="evidence" value="ECO:0007669"/>
    <property type="project" value="TreeGrafter"/>
</dbReference>
<reference evidence="5" key="1">
    <citation type="submission" date="2023-06" db="EMBL/GenBank/DDBJ databases">
        <title>Conoideocrella luteorostrata (Hypocreales: Clavicipitaceae), a potential biocontrol fungus for elongate hemlock scale in United States Christmas tree production areas.</title>
        <authorList>
            <person name="Barrett H."/>
            <person name="Lovett B."/>
            <person name="Macias A.M."/>
            <person name="Stajich J.E."/>
            <person name="Kasson M.T."/>
        </authorList>
    </citation>
    <scope>NUCLEOTIDE SEQUENCE</scope>
    <source>
        <strain evidence="5">ARSEF 14590</strain>
    </source>
</reference>
<dbReference type="PROSITE" id="PS51184">
    <property type="entry name" value="JMJC"/>
    <property type="match status" value="1"/>
</dbReference>
<feature type="compositionally biased region" description="Polar residues" evidence="3">
    <location>
        <begin position="128"/>
        <end position="139"/>
    </location>
</feature>
<keyword evidence="1" id="KW-0479">Metal-binding</keyword>
<dbReference type="EMBL" id="JASWJB010000432">
    <property type="protein sequence ID" value="KAK2590482.1"/>
    <property type="molecule type" value="Genomic_DNA"/>
</dbReference>
<dbReference type="SMART" id="SM00558">
    <property type="entry name" value="JmjC"/>
    <property type="match status" value="1"/>
</dbReference>
<dbReference type="PANTHER" id="PTHR10694">
    <property type="entry name" value="LYSINE-SPECIFIC DEMETHYLASE"/>
    <property type="match status" value="1"/>
</dbReference>
<dbReference type="AlphaFoldDB" id="A0AAJ0CF30"/>
<accession>A0AAJ0CF30</accession>
<evidence type="ECO:0000313" key="5">
    <source>
        <dbReference type="EMBL" id="KAK2590482.1"/>
    </source>
</evidence>
<proteinExistence type="predicted"/>
<keyword evidence="6" id="KW-1185">Reference proteome</keyword>
<organism evidence="5 6">
    <name type="scientific">Conoideocrella luteorostrata</name>
    <dbReference type="NCBI Taxonomy" id="1105319"/>
    <lineage>
        <taxon>Eukaryota</taxon>
        <taxon>Fungi</taxon>
        <taxon>Dikarya</taxon>
        <taxon>Ascomycota</taxon>
        <taxon>Pezizomycotina</taxon>
        <taxon>Sordariomycetes</taxon>
        <taxon>Hypocreomycetidae</taxon>
        <taxon>Hypocreales</taxon>
        <taxon>Clavicipitaceae</taxon>
        <taxon>Conoideocrella</taxon>
    </lineage>
</organism>
<protein>
    <recommendedName>
        <fullName evidence="4">JmjC domain-containing protein</fullName>
    </recommendedName>
</protein>